<organism evidence="3 4">
    <name type="scientific">Gemmata algarum</name>
    <dbReference type="NCBI Taxonomy" id="2975278"/>
    <lineage>
        <taxon>Bacteria</taxon>
        <taxon>Pseudomonadati</taxon>
        <taxon>Planctomycetota</taxon>
        <taxon>Planctomycetia</taxon>
        <taxon>Gemmatales</taxon>
        <taxon>Gemmataceae</taxon>
        <taxon>Gemmata</taxon>
    </lineage>
</organism>
<protein>
    <submittedName>
        <fullName evidence="3">Uncharacterized protein</fullName>
    </submittedName>
</protein>
<feature type="chain" id="PRO_5046275481" evidence="2">
    <location>
        <begin position="25"/>
        <end position="676"/>
    </location>
</feature>
<gene>
    <name evidence="3" type="ORF">R5W23_002685</name>
</gene>
<dbReference type="Proteomes" id="UP001272242">
    <property type="component" value="Unassembled WGS sequence"/>
</dbReference>
<evidence type="ECO:0000256" key="2">
    <source>
        <dbReference type="SAM" id="SignalP"/>
    </source>
</evidence>
<accession>A0ABU5F3T0</accession>
<feature type="region of interest" description="Disordered" evidence="1">
    <location>
        <begin position="26"/>
        <end position="50"/>
    </location>
</feature>
<sequence length="676" mass="70820">MRRRSLLPLAALASVLLINAPGWAPPPAPRPSAPPPAPRPPVATPRLPTAAPNVTGVAALVAAARQRNAAEATALLRQQGAAALSRAHRAALLSALTHDTLHQKSPAPLAELRRLRADWVGLGPGSGADPIVAMQLEATEAVAERLHLAAVLDLIAAGRFADALDRFEPLEPSRYLPVAVARALPELRAELRRAAPFVRLQGATRAGDATAAARALSELPDEPKPLAVTRADEARLPLVLARATFGDGGLKAELGFVRDLLANVEKHHGAALARQLRTELAARLFLAGRAADATALVGDGVDPVHASQVLADLRAATLGRDELKNPQIAAVVAADRTQPPAYSATILPADRLAQWRPTVPARGDKIVDVAEAAAREKFTTALDAEVAEGTARVRAVAERIREALATEPAPRKLFLEKIEAARGKPFATSAEREFALVAGTRGHTVAEVIGVLAGESDRPAAAVRLLATVPVFVHAGEFAAAVERSGRAPAGFAAYPAGGDKLPPGCDRSRVREAVHAALHAQAGHTVSGREPPPFARSEFEAGLRERLKLPSGEPLGAAECVQGLLDVCRDGAAEYAQLLEAFGDLNQAISDIERGVYGRANAALKELETALKLRRLSVLADKKRREVGLAVGCRLLGAYGPEAAPARDWLRAQSEGAGTPWGASAADALEKLGAK</sequence>
<dbReference type="EMBL" id="JAXBLV010000193">
    <property type="protein sequence ID" value="MDY3561407.1"/>
    <property type="molecule type" value="Genomic_DNA"/>
</dbReference>
<reference evidence="4" key="1">
    <citation type="journal article" date="2023" name="Mar. Drugs">
        <title>Gemmata algarum, a Novel Planctomycete Isolated from an Algal Mat, Displays Antimicrobial Activity.</title>
        <authorList>
            <person name="Kumar G."/>
            <person name="Kallscheuer N."/>
            <person name="Kashif M."/>
            <person name="Ahamad S."/>
            <person name="Jagadeeshwari U."/>
            <person name="Pannikurungottu S."/>
            <person name="Haufschild T."/>
            <person name="Kabuu M."/>
            <person name="Sasikala C."/>
            <person name="Jogler C."/>
            <person name="Ramana C."/>
        </authorList>
    </citation>
    <scope>NUCLEOTIDE SEQUENCE [LARGE SCALE GENOMIC DNA]</scope>
    <source>
        <strain evidence="4">JC673</strain>
    </source>
</reference>
<evidence type="ECO:0000313" key="3">
    <source>
        <dbReference type="EMBL" id="MDY3561407.1"/>
    </source>
</evidence>
<evidence type="ECO:0000313" key="4">
    <source>
        <dbReference type="Proteomes" id="UP001272242"/>
    </source>
</evidence>
<keyword evidence="4" id="KW-1185">Reference proteome</keyword>
<feature type="compositionally biased region" description="Pro residues" evidence="1">
    <location>
        <begin position="26"/>
        <end position="43"/>
    </location>
</feature>
<comment type="caution">
    <text evidence="3">The sequence shown here is derived from an EMBL/GenBank/DDBJ whole genome shotgun (WGS) entry which is preliminary data.</text>
</comment>
<keyword evidence="2" id="KW-0732">Signal</keyword>
<evidence type="ECO:0000256" key="1">
    <source>
        <dbReference type="SAM" id="MobiDB-lite"/>
    </source>
</evidence>
<dbReference type="RefSeq" id="WP_320687823.1">
    <property type="nucleotide sequence ID" value="NZ_JAXBLV010000193.1"/>
</dbReference>
<name>A0ABU5F3T0_9BACT</name>
<feature type="signal peptide" evidence="2">
    <location>
        <begin position="1"/>
        <end position="24"/>
    </location>
</feature>
<proteinExistence type="predicted"/>